<sequence length="127" mass="13373">MQSLSVETTKPLSEAEEMIRTQLSAVGFGILSEIDLGATLTAKLNKSVGNMKILGACNPQFAYEALSTDRSVALLLPCNVVLDETDTGTRISIPSPEVLMPGRPDITEPVTDLLMTALGALGDVIIG</sequence>
<comment type="caution">
    <text evidence="2">The sequence shown here is derived from an EMBL/GenBank/DDBJ whole genome shotgun (WGS) entry which is preliminary data.</text>
</comment>
<dbReference type="SUPFAM" id="SSF103247">
    <property type="entry name" value="TT1751-like"/>
    <property type="match status" value="1"/>
</dbReference>
<name>A0A0D8FYF0_9ACTN</name>
<evidence type="ECO:0000259" key="1">
    <source>
        <dbReference type="Pfam" id="PF03625"/>
    </source>
</evidence>
<feature type="domain" description="DUF302" evidence="1">
    <location>
        <begin position="34"/>
        <end position="96"/>
    </location>
</feature>
<gene>
    <name evidence="2" type="ORF">FEAC_00280</name>
</gene>
<dbReference type="STRING" id="1121877.FEAC_00280"/>
<proteinExistence type="predicted"/>
<protein>
    <recommendedName>
        <fullName evidence="1">DUF302 domain-containing protein</fullName>
    </recommendedName>
</protein>
<dbReference type="GeneID" id="78371391"/>
<dbReference type="OrthoDB" id="9791067at2"/>
<dbReference type="Pfam" id="PF03625">
    <property type="entry name" value="DUF302"/>
    <property type="match status" value="1"/>
</dbReference>
<dbReference type="Gene3D" id="3.30.310.70">
    <property type="entry name" value="TT1751-like domain"/>
    <property type="match status" value="1"/>
</dbReference>
<evidence type="ECO:0000313" key="2">
    <source>
        <dbReference type="EMBL" id="KJE78039.1"/>
    </source>
</evidence>
<dbReference type="PATRIC" id="fig|1121877.4.peg.31"/>
<dbReference type="RefSeq" id="WP_035388163.1">
    <property type="nucleotide sequence ID" value="NZ_JQKF01000001.1"/>
</dbReference>
<dbReference type="EMBL" id="JXUW01000001">
    <property type="protein sequence ID" value="KJE78039.1"/>
    <property type="molecule type" value="Genomic_DNA"/>
</dbReference>
<accession>A0A0D8FYF0</accession>
<keyword evidence="3" id="KW-1185">Reference proteome</keyword>
<dbReference type="AlphaFoldDB" id="A0A0D8FYF0"/>
<dbReference type="PANTHER" id="PTHR38342:SF1">
    <property type="entry name" value="SLR5037 PROTEIN"/>
    <property type="match status" value="1"/>
</dbReference>
<reference evidence="2 3" key="1">
    <citation type="submission" date="2015-01" db="EMBL/GenBank/DDBJ databases">
        <title>Draft genome of the acidophilic iron oxidizer Ferrimicrobium acidiphilum strain T23.</title>
        <authorList>
            <person name="Poehlein A."/>
            <person name="Eisen S."/>
            <person name="Schloemann M."/>
            <person name="Johnson B.D."/>
            <person name="Daniel R."/>
            <person name="Muehling M."/>
        </authorList>
    </citation>
    <scope>NUCLEOTIDE SEQUENCE [LARGE SCALE GENOMIC DNA]</scope>
    <source>
        <strain evidence="2 3">T23</strain>
    </source>
</reference>
<dbReference type="InterPro" id="IPR035923">
    <property type="entry name" value="TT1751-like_sf"/>
</dbReference>
<dbReference type="Proteomes" id="UP000032336">
    <property type="component" value="Unassembled WGS sequence"/>
</dbReference>
<organism evidence="2 3">
    <name type="scientific">Ferrimicrobium acidiphilum DSM 19497</name>
    <dbReference type="NCBI Taxonomy" id="1121877"/>
    <lineage>
        <taxon>Bacteria</taxon>
        <taxon>Bacillati</taxon>
        <taxon>Actinomycetota</taxon>
        <taxon>Acidimicrobiia</taxon>
        <taxon>Acidimicrobiales</taxon>
        <taxon>Acidimicrobiaceae</taxon>
        <taxon>Ferrimicrobium</taxon>
    </lineage>
</organism>
<dbReference type="eggNOG" id="COG3439">
    <property type="taxonomic scope" value="Bacteria"/>
</dbReference>
<dbReference type="PANTHER" id="PTHR38342">
    <property type="entry name" value="SLR5037 PROTEIN"/>
    <property type="match status" value="1"/>
</dbReference>
<dbReference type="CDD" id="cd14797">
    <property type="entry name" value="DUF302"/>
    <property type="match status" value="1"/>
</dbReference>
<evidence type="ECO:0000313" key="3">
    <source>
        <dbReference type="Proteomes" id="UP000032336"/>
    </source>
</evidence>
<dbReference type="InterPro" id="IPR005180">
    <property type="entry name" value="DUF302"/>
</dbReference>